<accession>A0A512D8T0</accession>
<proteinExistence type="predicted"/>
<keyword evidence="2" id="KW-1133">Transmembrane helix</keyword>
<gene>
    <name evidence="3" type="ORF">CAE01nite_04050</name>
</gene>
<organism evidence="3 4">
    <name type="scientific">Cellulomonas aerilata</name>
    <dbReference type="NCBI Taxonomy" id="515326"/>
    <lineage>
        <taxon>Bacteria</taxon>
        <taxon>Bacillati</taxon>
        <taxon>Actinomycetota</taxon>
        <taxon>Actinomycetes</taxon>
        <taxon>Micrococcales</taxon>
        <taxon>Cellulomonadaceae</taxon>
        <taxon>Cellulomonas</taxon>
    </lineage>
</organism>
<name>A0A512D8T0_9CELL</name>
<dbReference type="EMBL" id="BJYY01000001">
    <property type="protein sequence ID" value="GEO32680.1"/>
    <property type="molecule type" value="Genomic_DNA"/>
</dbReference>
<feature type="transmembrane region" description="Helical" evidence="2">
    <location>
        <begin position="191"/>
        <end position="214"/>
    </location>
</feature>
<sequence length="279" mass="30116">MTEARGAEPVRRRDRRPSPPATPLSEAPVAWWAPAVLPGRWTPLCLALIAALLVAHLAVNALQATMGDFPGRDPAIQFLALNKEMGLPAWTSSVLLVLVAQALWLLADVDRTTHRRRWARQERLLAGLFVYLSVDEATALHEQTIYPLRTALDLGGALFFSWVVLFVPLAAVVAALCLRWVRGLPRVAGRLVVLAGVLYLGGAVGMEMVGSWMFTQGLEGTMRYAGVVALEEGLEMLGALLMLSVVTWLRLPRAQEQPGSAPAAATPVEVTSGTSALRS</sequence>
<keyword evidence="4" id="KW-1185">Reference proteome</keyword>
<feature type="region of interest" description="Disordered" evidence="1">
    <location>
        <begin position="1"/>
        <end position="24"/>
    </location>
</feature>
<feature type="compositionally biased region" description="Polar residues" evidence="1">
    <location>
        <begin position="269"/>
        <end position="279"/>
    </location>
</feature>
<comment type="caution">
    <text evidence="3">The sequence shown here is derived from an EMBL/GenBank/DDBJ whole genome shotgun (WGS) entry which is preliminary data.</text>
</comment>
<evidence type="ECO:0000313" key="4">
    <source>
        <dbReference type="Proteomes" id="UP000321181"/>
    </source>
</evidence>
<reference evidence="3 4" key="1">
    <citation type="submission" date="2019-07" db="EMBL/GenBank/DDBJ databases">
        <title>Whole genome shotgun sequence of Cellulomonas aerilata NBRC 106308.</title>
        <authorList>
            <person name="Hosoyama A."/>
            <person name="Uohara A."/>
            <person name="Ohji S."/>
            <person name="Ichikawa N."/>
        </authorList>
    </citation>
    <scope>NUCLEOTIDE SEQUENCE [LARGE SCALE GENOMIC DNA]</scope>
    <source>
        <strain evidence="3 4">NBRC 106308</strain>
    </source>
</reference>
<evidence type="ECO:0000313" key="3">
    <source>
        <dbReference type="EMBL" id="GEO32680.1"/>
    </source>
</evidence>
<feature type="compositionally biased region" description="Basic and acidic residues" evidence="1">
    <location>
        <begin position="1"/>
        <end position="11"/>
    </location>
</feature>
<dbReference type="RefSeq" id="WP_146899138.1">
    <property type="nucleotide sequence ID" value="NZ_BAAARM010000001.1"/>
</dbReference>
<feature type="region of interest" description="Disordered" evidence="1">
    <location>
        <begin position="258"/>
        <end position="279"/>
    </location>
</feature>
<dbReference type="OrthoDB" id="5191297at2"/>
<feature type="transmembrane region" description="Helical" evidence="2">
    <location>
        <begin position="41"/>
        <end position="62"/>
    </location>
</feature>
<keyword evidence="2" id="KW-0812">Transmembrane</keyword>
<evidence type="ECO:0000256" key="1">
    <source>
        <dbReference type="SAM" id="MobiDB-lite"/>
    </source>
</evidence>
<feature type="transmembrane region" description="Helical" evidence="2">
    <location>
        <begin position="157"/>
        <end position="179"/>
    </location>
</feature>
<dbReference type="AlphaFoldDB" id="A0A512D8T0"/>
<evidence type="ECO:0000256" key="2">
    <source>
        <dbReference type="SAM" id="Phobius"/>
    </source>
</evidence>
<dbReference type="Proteomes" id="UP000321181">
    <property type="component" value="Unassembled WGS sequence"/>
</dbReference>
<protein>
    <submittedName>
        <fullName evidence="3">Uncharacterized protein</fullName>
    </submittedName>
</protein>
<feature type="transmembrane region" description="Helical" evidence="2">
    <location>
        <begin position="87"/>
        <end position="107"/>
    </location>
</feature>
<keyword evidence="2" id="KW-0472">Membrane</keyword>